<dbReference type="PANTHER" id="PTHR37287:SF1">
    <property type="entry name" value="INO EIGHTY SUBUNIT 1"/>
    <property type="match status" value="1"/>
</dbReference>
<dbReference type="GO" id="GO:0031011">
    <property type="term" value="C:Ino80 complex"/>
    <property type="evidence" value="ECO:0007669"/>
    <property type="project" value="InterPro"/>
</dbReference>
<feature type="compositionally biased region" description="Basic and acidic residues" evidence="1">
    <location>
        <begin position="44"/>
        <end position="59"/>
    </location>
</feature>
<keyword evidence="3" id="KW-1185">Reference proteome</keyword>
<feature type="compositionally biased region" description="Basic residues" evidence="1">
    <location>
        <begin position="636"/>
        <end position="650"/>
    </location>
</feature>
<dbReference type="EMBL" id="MU853402">
    <property type="protein sequence ID" value="KAK4137517.1"/>
    <property type="molecule type" value="Genomic_DNA"/>
</dbReference>
<feature type="compositionally biased region" description="Acidic residues" evidence="1">
    <location>
        <begin position="599"/>
        <end position="613"/>
    </location>
</feature>
<name>A0AAN6UQU2_9PEZI</name>
<proteinExistence type="predicted"/>
<gene>
    <name evidence="2" type="ORF">BT67DRAFT_112379</name>
</gene>
<evidence type="ECO:0000313" key="3">
    <source>
        <dbReference type="Proteomes" id="UP001304895"/>
    </source>
</evidence>
<protein>
    <submittedName>
        <fullName evidence="2">INO80 chromatin remodeling complex Ies1-like protein</fullName>
    </submittedName>
</protein>
<reference evidence="2" key="1">
    <citation type="journal article" date="2023" name="Mol. Phylogenet. Evol.">
        <title>Genome-scale phylogeny and comparative genomics of the fungal order Sordariales.</title>
        <authorList>
            <person name="Hensen N."/>
            <person name="Bonometti L."/>
            <person name="Westerberg I."/>
            <person name="Brannstrom I.O."/>
            <person name="Guillou S."/>
            <person name="Cros-Aarteil S."/>
            <person name="Calhoun S."/>
            <person name="Haridas S."/>
            <person name="Kuo A."/>
            <person name="Mondo S."/>
            <person name="Pangilinan J."/>
            <person name="Riley R."/>
            <person name="LaButti K."/>
            <person name="Andreopoulos B."/>
            <person name="Lipzen A."/>
            <person name="Chen C."/>
            <person name="Yan M."/>
            <person name="Daum C."/>
            <person name="Ng V."/>
            <person name="Clum A."/>
            <person name="Steindorff A."/>
            <person name="Ohm R.A."/>
            <person name="Martin F."/>
            <person name="Silar P."/>
            <person name="Natvig D.O."/>
            <person name="Lalanne C."/>
            <person name="Gautier V."/>
            <person name="Ament-Velasquez S.L."/>
            <person name="Kruys A."/>
            <person name="Hutchinson M.I."/>
            <person name="Powell A.J."/>
            <person name="Barry K."/>
            <person name="Miller A.N."/>
            <person name="Grigoriev I.V."/>
            <person name="Debuchy R."/>
            <person name="Gladieux P."/>
            <person name="Hiltunen Thoren M."/>
            <person name="Johannesson H."/>
        </authorList>
    </citation>
    <scope>NUCLEOTIDE SEQUENCE</scope>
    <source>
        <strain evidence="2">CBS 123565</strain>
    </source>
</reference>
<dbReference type="AlphaFoldDB" id="A0AAN6UQU2"/>
<evidence type="ECO:0000256" key="1">
    <source>
        <dbReference type="SAM" id="MobiDB-lite"/>
    </source>
</evidence>
<organism evidence="2 3">
    <name type="scientific">Trichocladium antarcticum</name>
    <dbReference type="NCBI Taxonomy" id="1450529"/>
    <lineage>
        <taxon>Eukaryota</taxon>
        <taxon>Fungi</taxon>
        <taxon>Dikarya</taxon>
        <taxon>Ascomycota</taxon>
        <taxon>Pezizomycotina</taxon>
        <taxon>Sordariomycetes</taxon>
        <taxon>Sordariomycetidae</taxon>
        <taxon>Sordariales</taxon>
        <taxon>Chaetomiaceae</taxon>
        <taxon>Trichocladium</taxon>
    </lineage>
</organism>
<sequence>MAATPNSAAMMSDMEPSSPVYPEKSFMTAVTDDDTRMGMATPEPAERQPRGKKRGRDDGNGANASTIGKVRHLKKEDGEPLWRKDIQFDFLKAVFDNSRCVFTNSYEPDRLGQQTFADLYIDTMSRSSKTSKVLRDKLLSDREAAKGMAMVCLLVNIGRMNTTLNFFPEMRAQLRTYHAIPCLQARQDPHAYKQLQDAPRLKSILKGGAEDRPEPASLDEIKGLDVPRTNPVNLLFLICQAAAKVAELHFPPAHEFHDLIMKTNYTSKSRARAFLWIMWFYLESDFTEEGCDENPFGAGVDYGVDVANQGVPRLVPMGQDEEEEENVDTQEEVDFGFAKQKMRAKIIEADQQFMAESQTKRGGRGRASYPAGDEVGPTTGILPRIRPSKNESDLDSVRSTPPPRALGRQAGAQSTGRRLPYSLKYQSFEGSSPGGDRITEGGGVVARKPRPPTAHQIAVERNRNQRVEYILDRGIRRSHHKSRKVRRVDGSIIRALNRLAHMPDPFDDSEHDEIISYNKHYLAHGGTLPDAKRLRERGYGGLCQLKDEAEDFGEEFSAFSAAVRRSHRRLTRWENHADEALGVVAPIKRHKETNGHGGEEDEYYEEGDGEEGGDGSPSKEPIDPAETEDEAELMMQRRRRQNQPARRRANGVRLVDMNGDTPMDDGDDLNDVERDLLGLGDGDGDEGEGEGEGGGEGDGEEEGELDELDKTLLGMDGDSDSD</sequence>
<dbReference type="Proteomes" id="UP001304895">
    <property type="component" value="Unassembled WGS sequence"/>
</dbReference>
<feature type="compositionally biased region" description="Acidic residues" evidence="1">
    <location>
        <begin position="682"/>
        <end position="707"/>
    </location>
</feature>
<comment type="caution">
    <text evidence="2">The sequence shown here is derived from an EMBL/GenBank/DDBJ whole genome shotgun (WGS) entry which is preliminary data.</text>
</comment>
<feature type="compositionally biased region" description="Acidic residues" evidence="1">
    <location>
        <begin position="623"/>
        <end position="632"/>
    </location>
</feature>
<dbReference type="InterPro" id="IPR038014">
    <property type="entry name" value="Ies1"/>
</dbReference>
<feature type="region of interest" description="Disordered" evidence="1">
    <location>
        <begin position="1"/>
        <end position="66"/>
    </location>
</feature>
<accession>A0AAN6UQU2</accession>
<dbReference type="PANTHER" id="PTHR37287">
    <property type="entry name" value="INO EIGHTY SUBUNIT 1"/>
    <property type="match status" value="1"/>
</dbReference>
<feature type="region of interest" description="Disordered" evidence="1">
    <location>
        <begin position="356"/>
        <end position="450"/>
    </location>
</feature>
<evidence type="ECO:0000313" key="2">
    <source>
        <dbReference type="EMBL" id="KAK4137517.1"/>
    </source>
</evidence>
<reference evidence="2" key="2">
    <citation type="submission" date="2023-05" db="EMBL/GenBank/DDBJ databases">
        <authorList>
            <consortium name="Lawrence Berkeley National Laboratory"/>
            <person name="Steindorff A."/>
            <person name="Hensen N."/>
            <person name="Bonometti L."/>
            <person name="Westerberg I."/>
            <person name="Brannstrom I.O."/>
            <person name="Guillou S."/>
            <person name="Cros-Aarteil S."/>
            <person name="Calhoun S."/>
            <person name="Haridas S."/>
            <person name="Kuo A."/>
            <person name="Mondo S."/>
            <person name="Pangilinan J."/>
            <person name="Riley R."/>
            <person name="Labutti K."/>
            <person name="Andreopoulos B."/>
            <person name="Lipzen A."/>
            <person name="Chen C."/>
            <person name="Yanf M."/>
            <person name="Daum C."/>
            <person name="Ng V."/>
            <person name="Clum A."/>
            <person name="Ohm R."/>
            <person name="Martin F."/>
            <person name="Silar P."/>
            <person name="Natvig D."/>
            <person name="Lalanne C."/>
            <person name="Gautier V."/>
            <person name="Ament-Velasquez S.L."/>
            <person name="Kruys A."/>
            <person name="Hutchinson M.I."/>
            <person name="Powell A.J."/>
            <person name="Barry K."/>
            <person name="Miller A.N."/>
            <person name="Grigoriev I.V."/>
            <person name="Debuchy R."/>
            <person name="Gladieux P."/>
            <person name="Thoren M.H."/>
            <person name="Johannesson H."/>
        </authorList>
    </citation>
    <scope>NUCLEOTIDE SEQUENCE</scope>
    <source>
        <strain evidence="2">CBS 123565</strain>
    </source>
</reference>
<feature type="region of interest" description="Disordered" evidence="1">
    <location>
        <begin position="584"/>
        <end position="722"/>
    </location>
</feature>